<dbReference type="EMBL" id="JACCAU010000001">
    <property type="protein sequence ID" value="NYH13484.1"/>
    <property type="molecule type" value="Genomic_DNA"/>
</dbReference>
<reference evidence="1 2" key="1">
    <citation type="submission" date="2020-07" db="EMBL/GenBank/DDBJ databases">
        <title>Exploring microbial biodiversity for novel pathways involved in the catabolism of aromatic compounds derived from lignin.</title>
        <authorList>
            <person name="Elkins J."/>
        </authorList>
    </citation>
    <scope>NUCLEOTIDE SEQUENCE [LARGE SCALE GENOMIC DNA]</scope>
    <source>
        <strain evidence="1 2">H2C3B</strain>
    </source>
</reference>
<accession>A0A7Y9W3C8</accession>
<organism evidence="1 2">
    <name type="scientific">Paraburkholderia bryophila</name>
    <dbReference type="NCBI Taxonomy" id="420952"/>
    <lineage>
        <taxon>Bacteria</taxon>
        <taxon>Pseudomonadati</taxon>
        <taxon>Pseudomonadota</taxon>
        <taxon>Betaproteobacteria</taxon>
        <taxon>Burkholderiales</taxon>
        <taxon>Burkholderiaceae</taxon>
        <taxon>Paraburkholderia</taxon>
    </lineage>
</organism>
<protein>
    <submittedName>
        <fullName evidence="1">Uncharacterized protein</fullName>
    </submittedName>
</protein>
<comment type="caution">
    <text evidence="1">The sequence shown here is derived from an EMBL/GenBank/DDBJ whole genome shotgun (WGS) entry which is preliminary data.</text>
</comment>
<dbReference type="Proteomes" id="UP000572540">
    <property type="component" value="Unassembled WGS sequence"/>
</dbReference>
<evidence type="ECO:0000313" key="2">
    <source>
        <dbReference type="Proteomes" id="UP000572540"/>
    </source>
</evidence>
<evidence type="ECO:0000313" key="1">
    <source>
        <dbReference type="EMBL" id="NYH13484.1"/>
    </source>
</evidence>
<name>A0A7Y9W3C8_9BURK</name>
<proteinExistence type="predicted"/>
<sequence>MAIHQHAFGLAAGLRADHVDLLGLRQQFRAEPVEARRGGRPLHAEFGQLGDVMLDRGLIAPGPAGNRQTVHFDDLGTARAATVYNVERQLLHHTTPVKICIKYYCDISQASSV</sequence>
<dbReference type="AlphaFoldDB" id="A0A7Y9W3C8"/>
<gene>
    <name evidence="1" type="ORF">GGD41_000712</name>
</gene>